<dbReference type="EMBL" id="JANUCT010000010">
    <property type="protein sequence ID" value="MCS3903639.1"/>
    <property type="molecule type" value="Genomic_DNA"/>
</dbReference>
<dbReference type="GO" id="GO:0005829">
    <property type="term" value="C:cytosol"/>
    <property type="evidence" value="ECO:0007669"/>
    <property type="project" value="TreeGrafter"/>
</dbReference>
<evidence type="ECO:0000256" key="7">
    <source>
        <dbReference type="ARBA" id="ARBA00023080"/>
    </source>
</evidence>
<comment type="subunit">
    <text evidence="2 10">Homodimer.</text>
</comment>
<dbReference type="Proteomes" id="UP001204445">
    <property type="component" value="Unassembled WGS sequence"/>
</dbReference>
<comment type="caution">
    <text evidence="12">The sequence shown here is derived from an EMBL/GenBank/DDBJ whole genome shotgun (WGS) entry which is preliminary data.</text>
</comment>
<dbReference type="FunFam" id="3.90.950.10:FF:000001">
    <property type="entry name" value="dITP/XTP pyrophosphatase"/>
    <property type="match status" value="1"/>
</dbReference>
<sequence length="199" mass="21021">MTRVVLASGNPGKLREFGELLADVGLQVVPQSQLGIDTAAETGLTFIENALLKARHAARESGLPALADDSGISVDALDGAPGIYSARYAGAGAGDQANLDKLIAALRDVPADQRTAHYYCVIVYLQHAADPTPLVATGRWHGHLITDPRGGNGFGYDPIFYVTGEDCTAAELEPARKNQLSHRGQALRALLAQLRDAHG</sequence>
<comment type="catalytic activity">
    <reaction evidence="8 10">
        <text>dITP + H2O = dIMP + diphosphate + H(+)</text>
        <dbReference type="Rhea" id="RHEA:28342"/>
        <dbReference type="ChEBI" id="CHEBI:15377"/>
        <dbReference type="ChEBI" id="CHEBI:15378"/>
        <dbReference type="ChEBI" id="CHEBI:33019"/>
        <dbReference type="ChEBI" id="CHEBI:61194"/>
        <dbReference type="ChEBI" id="CHEBI:61382"/>
        <dbReference type="EC" id="3.6.1.66"/>
    </reaction>
</comment>
<dbReference type="InterPro" id="IPR020922">
    <property type="entry name" value="dITP/XTP_pyrophosphatase"/>
</dbReference>
<comment type="catalytic activity">
    <reaction evidence="10">
        <text>ITP + H2O = IMP + diphosphate + H(+)</text>
        <dbReference type="Rhea" id="RHEA:29399"/>
        <dbReference type="ChEBI" id="CHEBI:15377"/>
        <dbReference type="ChEBI" id="CHEBI:15378"/>
        <dbReference type="ChEBI" id="CHEBI:33019"/>
        <dbReference type="ChEBI" id="CHEBI:58053"/>
        <dbReference type="ChEBI" id="CHEBI:61402"/>
        <dbReference type="EC" id="3.6.1.66"/>
    </reaction>
</comment>
<comment type="function">
    <text evidence="10">Pyrophosphatase that catalyzes the hydrolysis of nucleoside triphosphates to their monophosphate derivatives, with a high preference for the non-canonical purine nucleotides XTP (xanthosine triphosphate), dITP (deoxyinosine triphosphate) and ITP. Seems to function as a house-cleaning enzyme that removes non-canonical purine nucleotides from the nucleotide pool, thus preventing their incorporation into DNA/RNA and avoiding chromosomal lesions.</text>
</comment>
<dbReference type="GO" id="GO:0017111">
    <property type="term" value="F:ribonucleoside triphosphate phosphatase activity"/>
    <property type="evidence" value="ECO:0007669"/>
    <property type="project" value="InterPro"/>
</dbReference>
<evidence type="ECO:0000256" key="1">
    <source>
        <dbReference type="ARBA" id="ARBA00008023"/>
    </source>
</evidence>
<reference evidence="12" key="1">
    <citation type="submission" date="2022-08" db="EMBL/GenBank/DDBJ databases">
        <title>Genomic Encyclopedia of Type Strains, Phase III (KMG-III): the genomes of soil and plant-associated and newly described type strains.</title>
        <authorList>
            <person name="Whitman W."/>
        </authorList>
    </citation>
    <scope>NUCLEOTIDE SEQUENCE</scope>
    <source>
        <strain evidence="12">HMT 1</strain>
    </source>
</reference>
<dbReference type="GO" id="GO:0000166">
    <property type="term" value="F:nucleotide binding"/>
    <property type="evidence" value="ECO:0007669"/>
    <property type="project" value="UniProtKB-KW"/>
</dbReference>
<keyword evidence="13" id="KW-1185">Reference proteome</keyword>
<gene>
    <name evidence="12" type="ORF">J2T55_001668</name>
</gene>
<keyword evidence="6 10" id="KW-0460">Magnesium</keyword>
<dbReference type="GO" id="GO:0009146">
    <property type="term" value="P:purine nucleoside triphosphate catabolic process"/>
    <property type="evidence" value="ECO:0007669"/>
    <property type="project" value="UniProtKB-UniRule"/>
</dbReference>
<dbReference type="PANTHER" id="PTHR11067:SF9">
    <property type="entry name" value="INOSINE TRIPHOSPHATE PYROPHOSPHATASE"/>
    <property type="match status" value="1"/>
</dbReference>
<evidence type="ECO:0000256" key="10">
    <source>
        <dbReference type="HAMAP-Rule" id="MF_01405"/>
    </source>
</evidence>
<dbReference type="NCBIfam" id="TIGR00042">
    <property type="entry name" value="RdgB/HAM1 family non-canonical purine NTP pyrophosphatase"/>
    <property type="match status" value="1"/>
</dbReference>
<dbReference type="InterPro" id="IPR029001">
    <property type="entry name" value="ITPase-like_fam"/>
</dbReference>
<feature type="binding site" evidence="10">
    <location>
        <position position="70"/>
    </location>
    <ligand>
        <name>substrate</name>
    </ligand>
</feature>
<dbReference type="GO" id="GO:0036220">
    <property type="term" value="F:ITP diphosphatase activity"/>
    <property type="evidence" value="ECO:0007669"/>
    <property type="project" value="UniProtKB-UniRule"/>
</dbReference>
<keyword evidence="5 10" id="KW-0378">Hydrolase</keyword>
<accession>A0AAE3L188</accession>
<keyword evidence="7 10" id="KW-0546">Nucleotide metabolism</keyword>
<feature type="binding site" evidence="10">
    <location>
        <begin position="182"/>
        <end position="183"/>
    </location>
    <ligand>
        <name>substrate</name>
    </ligand>
</feature>
<dbReference type="EC" id="3.6.1.66" evidence="10"/>
<feature type="active site" description="Proton acceptor" evidence="10">
    <location>
        <position position="69"/>
    </location>
</feature>
<dbReference type="GO" id="GO:0009117">
    <property type="term" value="P:nucleotide metabolic process"/>
    <property type="evidence" value="ECO:0007669"/>
    <property type="project" value="UniProtKB-KW"/>
</dbReference>
<feature type="binding site" evidence="10">
    <location>
        <begin position="154"/>
        <end position="157"/>
    </location>
    <ligand>
        <name>substrate</name>
    </ligand>
</feature>
<dbReference type="Gene3D" id="3.90.950.10">
    <property type="match status" value="1"/>
</dbReference>
<evidence type="ECO:0000256" key="11">
    <source>
        <dbReference type="RuleBase" id="RU003781"/>
    </source>
</evidence>
<comment type="cofactor">
    <cofactor evidence="10">
        <name>Mg(2+)</name>
        <dbReference type="ChEBI" id="CHEBI:18420"/>
    </cofactor>
    <text evidence="10">Binds 1 Mg(2+) ion per subunit.</text>
</comment>
<evidence type="ECO:0000313" key="12">
    <source>
        <dbReference type="EMBL" id="MCS3903639.1"/>
    </source>
</evidence>
<name>A0AAE3L188_9GAMM</name>
<protein>
    <recommendedName>
        <fullName evidence="10">dITP/XTP pyrophosphatase</fullName>
        <ecNumber evidence="10">3.6.1.66</ecNumber>
    </recommendedName>
    <alternativeName>
        <fullName evidence="10">Non-canonical purine NTP pyrophosphatase</fullName>
    </alternativeName>
    <alternativeName>
        <fullName evidence="10">Non-standard purine NTP pyrophosphatase</fullName>
    </alternativeName>
    <alternativeName>
        <fullName evidence="10">Nucleoside-triphosphate diphosphatase</fullName>
    </alternativeName>
    <alternativeName>
        <fullName evidence="10">Nucleoside-triphosphate pyrophosphatase</fullName>
        <shortName evidence="10">NTPase</shortName>
    </alternativeName>
</protein>
<dbReference type="HAMAP" id="MF_01405">
    <property type="entry name" value="Non_canon_purine_NTPase"/>
    <property type="match status" value="1"/>
</dbReference>
<comment type="catalytic activity">
    <reaction evidence="9 10">
        <text>XTP + H2O = XMP + diphosphate + H(+)</text>
        <dbReference type="Rhea" id="RHEA:28610"/>
        <dbReference type="ChEBI" id="CHEBI:15377"/>
        <dbReference type="ChEBI" id="CHEBI:15378"/>
        <dbReference type="ChEBI" id="CHEBI:33019"/>
        <dbReference type="ChEBI" id="CHEBI:57464"/>
        <dbReference type="ChEBI" id="CHEBI:61314"/>
        <dbReference type="EC" id="3.6.1.66"/>
    </reaction>
</comment>
<evidence type="ECO:0000256" key="5">
    <source>
        <dbReference type="ARBA" id="ARBA00022801"/>
    </source>
</evidence>
<dbReference type="AlphaFoldDB" id="A0AAE3L188"/>
<dbReference type="GO" id="GO:0036222">
    <property type="term" value="F:XTP diphosphatase activity"/>
    <property type="evidence" value="ECO:0007669"/>
    <property type="project" value="UniProtKB-UniRule"/>
</dbReference>
<comment type="caution">
    <text evidence="10">Lacks conserved residue(s) required for the propagation of feature annotation.</text>
</comment>
<comment type="similarity">
    <text evidence="1 10 11">Belongs to the HAM1 NTPase family.</text>
</comment>
<evidence type="ECO:0000256" key="8">
    <source>
        <dbReference type="ARBA" id="ARBA00051875"/>
    </source>
</evidence>
<dbReference type="SUPFAM" id="SSF52972">
    <property type="entry name" value="ITPase-like"/>
    <property type="match status" value="1"/>
</dbReference>
<dbReference type="PANTHER" id="PTHR11067">
    <property type="entry name" value="INOSINE TRIPHOSPHATE PYROPHOSPHATASE/HAM1 PROTEIN"/>
    <property type="match status" value="1"/>
</dbReference>
<evidence type="ECO:0000256" key="9">
    <source>
        <dbReference type="ARBA" id="ARBA00052017"/>
    </source>
</evidence>
<keyword evidence="3 10" id="KW-0479">Metal-binding</keyword>
<feature type="binding site" evidence="10">
    <location>
        <position position="69"/>
    </location>
    <ligand>
        <name>Mg(2+)</name>
        <dbReference type="ChEBI" id="CHEBI:18420"/>
    </ligand>
</feature>
<dbReference type="RefSeq" id="WP_259055551.1">
    <property type="nucleotide sequence ID" value="NZ_JANUCT010000010.1"/>
</dbReference>
<evidence type="ECO:0000256" key="4">
    <source>
        <dbReference type="ARBA" id="ARBA00022741"/>
    </source>
</evidence>
<dbReference type="GO" id="GO:0046872">
    <property type="term" value="F:metal ion binding"/>
    <property type="evidence" value="ECO:0007669"/>
    <property type="project" value="UniProtKB-KW"/>
</dbReference>
<evidence type="ECO:0000256" key="2">
    <source>
        <dbReference type="ARBA" id="ARBA00011738"/>
    </source>
</evidence>
<dbReference type="GO" id="GO:0035870">
    <property type="term" value="F:dITP diphosphatase activity"/>
    <property type="evidence" value="ECO:0007669"/>
    <property type="project" value="UniProtKB-UniRule"/>
</dbReference>
<evidence type="ECO:0000256" key="3">
    <source>
        <dbReference type="ARBA" id="ARBA00022723"/>
    </source>
</evidence>
<keyword evidence="4 10" id="KW-0547">Nucleotide-binding</keyword>
<evidence type="ECO:0000313" key="13">
    <source>
        <dbReference type="Proteomes" id="UP001204445"/>
    </source>
</evidence>
<dbReference type="CDD" id="cd00515">
    <property type="entry name" value="HAM1"/>
    <property type="match status" value="1"/>
</dbReference>
<proteinExistence type="inferred from homology"/>
<evidence type="ECO:0000256" key="6">
    <source>
        <dbReference type="ARBA" id="ARBA00022842"/>
    </source>
</evidence>
<dbReference type="InterPro" id="IPR002637">
    <property type="entry name" value="RdgB/HAM1"/>
</dbReference>
<feature type="binding site" evidence="10">
    <location>
        <position position="177"/>
    </location>
    <ligand>
        <name>substrate</name>
    </ligand>
</feature>
<dbReference type="Pfam" id="PF01725">
    <property type="entry name" value="Ham1p_like"/>
    <property type="match status" value="1"/>
</dbReference>
<organism evidence="12 13">
    <name type="scientific">Methylohalomonas lacus</name>
    <dbReference type="NCBI Taxonomy" id="398773"/>
    <lineage>
        <taxon>Bacteria</taxon>
        <taxon>Pseudomonadati</taxon>
        <taxon>Pseudomonadota</taxon>
        <taxon>Gammaproteobacteria</taxon>
        <taxon>Methylohalomonadales</taxon>
        <taxon>Methylohalomonadaceae</taxon>
        <taxon>Methylohalomonas</taxon>
    </lineage>
</organism>
<feature type="binding site" evidence="10">
    <location>
        <begin position="8"/>
        <end position="13"/>
    </location>
    <ligand>
        <name>substrate</name>
    </ligand>
</feature>